<dbReference type="PRINTS" id="PR00388">
    <property type="entry name" value="PDIESTERASE2"/>
</dbReference>
<reference evidence="5 6" key="1">
    <citation type="submission" date="2016-05" db="EMBL/GenBank/DDBJ databases">
        <title>Niabella ginsenosidivorans BS26 whole genome sequencing.</title>
        <authorList>
            <person name="Im W.T."/>
            <person name="Siddiqi M.Z."/>
        </authorList>
    </citation>
    <scope>NUCLEOTIDE SEQUENCE [LARGE SCALE GENOMIC DNA]</scope>
    <source>
        <strain evidence="5 6">BS26</strain>
    </source>
</reference>
<dbReference type="Gene3D" id="3.60.15.10">
    <property type="entry name" value="Ribonuclease Z/Hydroxyacylglutathione hydrolase-like"/>
    <property type="match status" value="1"/>
</dbReference>
<evidence type="ECO:0000256" key="4">
    <source>
        <dbReference type="PIRNR" id="PIRNR000962"/>
    </source>
</evidence>
<accession>A0A1A9I2M1</accession>
<proteinExistence type="inferred from homology"/>
<dbReference type="OrthoDB" id="9803916at2"/>
<evidence type="ECO:0000313" key="6">
    <source>
        <dbReference type="Proteomes" id="UP000077667"/>
    </source>
</evidence>
<dbReference type="EMBL" id="CP015772">
    <property type="protein sequence ID" value="ANH80960.1"/>
    <property type="molecule type" value="Genomic_DNA"/>
</dbReference>
<dbReference type="GO" id="GO:0006198">
    <property type="term" value="P:cAMP catabolic process"/>
    <property type="evidence" value="ECO:0007669"/>
    <property type="project" value="UniProtKB-UniRule"/>
</dbReference>
<dbReference type="RefSeq" id="WP_067754352.1">
    <property type="nucleotide sequence ID" value="NZ_CP015772.1"/>
</dbReference>
<sequence>MRHFCTFLLLLTSCLTGYGQQPVFKIVPLGVFGGGIESNLSSYMIAPANSSDYVCLDAGTVRAGIRKAIENKLFPGQTDVQVLRRNIKGYLISHGHLDHLAGMVLNSPDDTSKYIYALPDVAKILTDRYFSWKSWANFTNEGETPHLSKYTFTLLDTAREVPLLNTGMQVTAFRLSHVNPYVSTAFLIRHNNGYVLYLGDTGSDAVEKTDRLKNLWQHIAPLVNKKQLKGILIETSFPDEQPDNALFGHLTPRLLNNELAVLNARCQPGMLSRVPVIITHIKPEGNHEAAIREQLLKNNPLKMHFLFPGQGKQLLL</sequence>
<evidence type="ECO:0000256" key="3">
    <source>
        <dbReference type="ARBA" id="ARBA00025762"/>
    </source>
</evidence>
<dbReference type="SUPFAM" id="SSF56281">
    <property type="entry name" value="Metallo-hydrolase/oxidoreductase"/>
    <property type="match status" value="1"/>
</dbReference>
<evidence type="ECO:0000256" key="2">
    <source>
        <dbReference type="ARBA" id="ARBA00023149"/>
    </source>
</evidence>
<keyword evidence="1 4" id="KW-0378">Hydrolase</keyword>
<dbReference type="InterPro" id="IPR024225">
    <property type="entry name" value="cAMP-PdiesteraseII_CS"/>
</dbReference>
<dbReference type="PIRSF" id="PIRSF000962">
    <property type="entry name" value="Cyc_nuc_PDEase"/>
    <property type="match status" value="1"/>
</dbReference>
<dbReference type="PANTHER" id="PTHR28283">
    <property type="entry name" value="3',5'-CYCLIC-NUCLEOTIDE PHOSPHODIESTERASE 1"/>
    <property type="match status" value="1"/>
</dbReference>
<dbReference type="CDD" id="cd07735">
    <property type="entry name" value="class_II_PDE_MBL-fold"/>
    <property type="match status" value="1"/>
</dbReference>
<protein>
    <submittedName>
        <fullName evidence="5">3',5'-cyclic-nucleotide phosphodiesterase</fullName>
    </submittedName>
</protein>
<dbReference type="PANTHER" id="PTHR28283:SF1">
    <property type="entry name" value="3',5'-CYCLIC-NUCLEOTIDE PHOSPHODIESTERASE 1"/>
    <property type="match status" value="1"/>
</dbReference>
<dbReference type="GO" id="GO:0004115">
    <property type="term" value="F:3',5'-cyclic-AMP phosphodiesterase activity"/>
    <property type="evidence" value="ECO:0007669"/>
    <property type="project" value="UniProtKB-UniRule"/>
</dbReference>
<keyword evidence="6" id="KW-1185">Reference proteome</keyword>
<dbReference type="KEGG" id="nia:A8C56_08160"/>
<keyword evidence="2 4" id="KW-0114">cAMP</keyword>
<dbReference type="PROSITE" id="PS00607">
    <property type="entry name" value="PDEASE_II"/>
    <property type="match status" value="1"/>
</dbReference>
<gene>
    <name evidence="5" type="ORF">A8C56_08160</name>
</gene>
<name>A0A1A9I2M1_9BACT</name>
<dbReference type="Pfam" id="PF02112">
    <property type="entry name" value="PDEase_II"/>
    <property type="match status" value="1"/>
</dbReference>
<dbReference type="STRING" id="1176587.A8C56_08160"/>
<dbReference type="AlphaFoldDB" id="A0A1A9I2M1"/>
<dbReference type="InterPro" id="IPR000396">
    <property type="entry name" value="Pdiesterase2"/>
</dbReference>
<dbReference type="Proteomes" id="UP000077667">
    <property type="component" value="Chromosome"/>
</dbReference>
<comment type="similarity">
    <text evidence="3 4">Belongs to the cyclic nucleotide phosphodiesterase class-II family.</text>
</comment>
<dbReference type="GO" id="GO:1902660">
    <property type="term" value="P:negative regulation of glucose mediated signaling pathway"/>
    <property type="evidence" value="ECO:0007669"/>
    <property type="project" value="TreeGrafter"/>
</dbReference>
<dbReference type="GO" id="GO:0047555">
    <property type="term" value="F:3',5'-cyclic-GMP phosphodiesterase activity"/>
    <property type="evidence" value="ECO:0007669"/>
    <property type="project" value="TreeGrafter"/>
</dbReference>
<evidence type="ECO:0000256" key="1">
    <source>
        <dbReference type="ARBA" id="ARBA00022801"/>
    </source>
</evidence>
<organism evidence="5 6">
    <name type="scientific">Niabella ginsenosidivorans</name>
    <dbReference type="NCBI Taxonomy" id="1176587"/>
    <lineage>
        <taxon>Bacteria</taxon>
        <taxon>Pseudomonadati</taxon>
        <taxon>Bacteroidota</taxon>
        <taxon>Chitinophagia</taxon>
        <taxon>Chitinophagales</taxon>
        <taxon>Chitinophagaceae</taxon>
        <taxon>Niabella</taxon>
    </lineage>
</organism>
<dbReference type="InterPro" id="IPR036866">
    <property type="entry name" value="RibonucZ/Hydroxyglut_hydro"/>
</dbReference>
<evidence type="ECO:0000313" key="5">
    <source>
        <dbReference type="EMBL" id="ANH80960.1"/>
    </source>
</evidence>